<dbReference type="AlphaFoldDB" id="A0A1V9XF18"/>
<dbReference type="PROSITE" id="PS00010">
    <property type="entry name" value="ASX_HYDROXYL"/>
    <property type="match status" value="1"/>
</dbReference>
<dbReference type="STRING" id="418985.A0A1V9XF18"/>
<comment type="caution">
    <text evidence="8">The sequence shown here is derived from an EMBL/GenBank/DDBJ whole genome shotgun (WGS) entry which is preliminary data.</text>
</comment>
<dbReference type="GO" id="GO:0005509">
    <property type="term" value="F:calcium ion binding"/>
    <property type="evidence" value="ECO:0007669"/>
    <property type="project" value="InterPro"/>
</dbReference>
<sequence>MCEDIDECTSFGHYCSQLCHNTLGSYGCSCRDGFERVHMECHPKTGAPPVVMYTNERGIRLVIGSAESHKQIDLVAGQGRIASIDYDPIDKYIYWVDTSDKSIKRAIIPNLEGEPEKLGTQYPQDLQLSGLHKPTAVSVDWVARNLYFMDQESFENRPPKGRLMVTTLDGRYKRTLHDLDIESPTSLALDPESSILFWTDIGINPKIETSWMDGSRRQTLFKSRLAAPGGITVDYLSGDKRIYWADSKLNTIESAKPDGTNRAMILKNDLHHPIGLEVFGDSIYWVDSPNRDRGDIYRLNKFGRGVKVLVRGAIEFPTAVRIFQ</sequence>
<dbReference type="PROSITE" id="PS01187">
    <property type="entry name" value="EGF_CA"/>
    <property type="match status" value="1"/>
</dbReference>
<evidence type="ECO:0000256" key="2">
    <source>
        <dbReference type="ARBA" id="ARBA00022729"/>
    </source>
</evidence>
<dbReference type="InterPro" id="IPR018097">
    <property type="entry name" value="EGF_Ca-bd_CS"/>
</dbReference>
<dbReference type="Gene3D" id="2.10.25.10">
    <property type="entry name" value="Laminin"/>
    <property type="match status" value="1"/>
</dbReference>
<feature type="non-terminal residue" evidence="8">
    <location>
        <position position="324"/>
    </location>
</feature>
<dbReference type="PANTHER" id="PTHR46513">
    <property type="entry name" value="VITELLOGENIN RECEPTOR-LIKE PROTEIN-RELATED-RELATED"/>
    <property type="match status" value="1"/>
</dbReference>
<evidence type="ECO:0000313" key="9">
    <source>
        <dbReference type="Proteomes" id="UP000192247"/>
    </source>
</evidence>
<dbReference type="SMART" id="SM00179">
    <property type="entry name" value="EGF_CA"/>
    <property type="match status" value="1"/>
</dbReference>
<dbReference type="InterPro" id="IPR011042">
    <property type="entry name" value="6-blade_b-propeller_TolB-like"/>
</dbReference>
<dbReference type="PROSITE" id="PS51120">
    <property type="entry name" value="LDLRB"/>
    <property type="match status" value="2"/>
</dbReference>
<keyword evidence="9" id="KW-1185">Reference proteome</keyword>
<dbReference type="FunFam" id="2.120.10.30:FF:000241">
    <property type="entry name" value="Low-density lipoprotein receptor-related protein 6"/>
    <property type="match status" value="1"/>
</dbReference>
<reference evidence="8 9" key="1">
    <citation type="journal article" date="2017" name="Gigascience">
        <title>Draft genome of the honey bee ectoparasitic mite, Tropilaelaps mercedesae, is shaped by the parasitic life history.</title>
        <authorList>
            <person name="Dong X."/>
            <person name="Armstrong S.D."/>
            <person name="Xia D."/>
            <person name="Makepeace B.L."/>
            <person name="Darby A.C."/>
            <person name="Kadowaki T."/>
        </authorList>
    </citation>
    <scope>NUCLEOTIDE SEQUENCE [LARGE SCALE GENOMIC DNA]</scope>
    <source>
        <strain evidence="8">Wuxi-XJTLU</strain>
    </source>
</reference>
<feature type="repeat" description="LDL-receptor class B" evidence="6">
    <location>
        <begin position="240"/>
        <end position="282"/>
    </location>
</feature>
<dbReference type="SUPFAM" id="SSF57196">
    <property type="entry name" value="EGF/Laminin"/>
    <property type="match status" value="1"/>
</dbReference>
<dbReference type="Proteomes" id="UP000192247">
    <property type="component" value="Unassembled WGS sequence"/>
</dbReference>
<evidence type="ECO:0000259" key="7">
    <source>
        <dbReference type="SMART" id="SM00179"/>
    </source>
</evidence>
<dbReference type="Gene3D" id="2.120.10.30">
    <property type="entry name" value="TolB, C-terminal domain"/>
    <property type="match status" value="1"/>
</dbReference>
<evidence type="ECO:0000256" key="4">
    <source>
        <dbReference type="ARBA" id="ARBA00023157"/>
    </source>
</evidence>
<dbReference type="PANTHER" id="PTHR46513:SF13">
    <property type="entry name" value="EGF-LIKE DOMAIN-CONTAINING PROTEIN"/>
    <property type="match status" value="1"/>
</dbReference>
<dbReference type="SMART" id="SM00135">
    <property type="entry name" value="LY"/>
    <property type="match status" value="5"/>
</dbReference>
<evidence type="ECO:0000256" key="3">
    <source>
        <dbReference type="ARBA" id="ARBA00022737"/>
    </source>
</evidence>
<keyword evidence="3" id="KW-0677">Repeat</keyword>
<evidence type="ECO:0000256" key="1">
    <source>
        <dbReference type="ARBA" id="ARBA00022536"/>
    </source>
</evidence>
<dbReference type="InterPro" id="IPR000033">
    <property type="entry name" value="LDLR_classB_rpt"/>
</dbReference>
<dbReference type="CDD" id="cd00054">
    <property type="entry name" value="EGF_CA"/>
    <property type="match status" value="1"/>
</dbReference>
<organism evidence="8 9">
    <name type="scientific">Tropilaelaps mercedesae</name>
    <dbReference type="NCBI Taxonomy" id="418985"/>
    <lineage>
        <taxon>Eukaryota</taxon>
        <taxon>Metazoa</taxon>
        <taxon>Ecdysozoa</taxon>
        <taxon>Arthropoda</taxon>
        <taxon>Chelicerata</taxon>
        <taxon>Arachnida</taxon>
        <taxon>Acari</taxon>
        <taxon>Parasitiformes</taxon>
        <taxon>Mesostigmata</taxon>
        <taxon>Gamasina</taxon>
        <taxon>Dermanyssoidea</taxon>
        <taxon>Laelapidae</taxon>
        <taxon>Tropilaelaps</taxon>
    </lineage>
</organism>
<gene>
    <name evidence="8" type="ORF">BIW11_03830</name>
</gene>
<proteinExistence type="predicted"/>
<feature type="repeat" description="LDL-receptor class B" evidence="6">
    <location>
        <begin position="194"/>
        <end position="237"/>
    </location>
</feature>
<evidence type="ECO:0000256" key="6">
    <source>
        <dbReference type="PROSITE-ProRule" id="PRU00461"/>
    </source>
</evidence>
<name>A0A1V9XF18_9ACAR</name>
<protein>
    <submittedName>
        <fullName evidence="8">Low-density lipoprotein receptor-related protein 2-like</fullName>
    </submittedName>
</protein>
<dbReference type="InterPro" id="IPR050778">
    <property type="entry name" value="Cueball_EGF_LRP_Nidogen"/>
</dbReference>
<accession>A0A1V9XF18</accession>
<keyword evidence="8" id="KW-0675">Receptor</keyword>
<dbReference type="InParanoid" id="A0A1V9XF18"/>
<keyword evidence="5" id="KW-0325">Glycoprotein</keyword>
<evidence type="ECO:0000313" key="8">
    <source>
        <dbReference type="EMBL" id="OQR72140.1"/>
    </source>
</evidence>
<keyword evidence="4" id="KW-1015">Disulfide bond</keyword>
<dbReference type="EMBL" id="MNPL01012425">
    <property type="protein sequence ID" value="OQR72140.1"/>
    <property type="molecule type" value="Genomic_DNA"/>
</dbReference>
<dbReference type="Pfam" id="PF00058">
    <property type="entry name" value="Ldl_recept_b"/>
    <property type="match status" value="2"/>
</dbReference>
<dbReference type="InterPro" id="IPR001881">
    <property type="entry name" value="EGF-like_Ca-bd_dom"/>
</dbReference>
<dbReference type="InterPro" id="IPR049883">
    <property type="entry name" value="NOTCH1_EGF-like"/>
</dbReference>
<dbReference type="OrthoDB" id="21182at2759"/>
<keyword evidence="8" id="KW-0449">Lipoprotein</keyword>
<keyword evidence="2" id="KW-0732">Signal</keyword>
<dbReference type="Pfam" id="PF07645">
    <property type="entry name" value="EGF_CA"/>
    <property type="match status" value="1"/>
</dbReference>
<keyword evidence="1" id="KW-0245">EGF-like domain</keyword>
<evidence type="ECO:0000256" key="5">
    <source>
        <dbReference type="ARBA" id="ARBA00023180"/>
    </source>
</evidence>
<dbReference type="InterPro" id="IPR000152">
    <property type="entry name" value="EGF-type_Asp/Asn_hydroxyl_site"/>
</dbReference>
<dbReference type="SUPFAM" id="SSF63825">
    <property type="entry name" value="YWTD domain"/>
    <property type="match status" value="1"/>
</dbReference>
<feature type="domain" description="EGF-like calcium-binding" evidence="7">
    <location>
        <begin position="4"/>
        <end position="42"/>
    </location>
</feature>